<dbReference type="EMBL" id="JAVBIK010000001">
    <property type="protein sequence ID" value="MDT7519042.1"/>
    <property type="molecule type" value="Genomic_DNA"/>
</dbReference>
<evidence type="ECO:0000256" key="3">
    <source>
        <dbReference type="ARBA" id="ARBA00022553"/>
    </source>
</evidence>
<dbReference type="InterPro" id="IPR003661">
    <property type="entry name" value="HisK_dim/P_dom"/>
</dbReference>
<evidence type="ECO:0000313" key="11">
    <source>
        <dbReference type="Proteomes" id="UP001321700"/>
    </source>
</evidence>
<dbReference type="EC" id="2.7.13.3" evidence="2"/>
<dbReference type="Gene3D" id="3.30.565.10">
    <property type="entry name" value="Histidine kinase-like ATPase, C-terminal domain"/>
    <property type="match status" value="1"/>
</dbReference>
<dbReference type="InterPro" id="IPR001789">
    <property type="entry name" value="Sig_transdc_resp-reg_receiver"/>
</dbReference>
<dbReference type="InterPro" id="IPR005467">
    <property type="entry name" value="His_kinase_dom"/>
</dbReference>
<evidence type="ECO:0000313" key="10">
    <source>
        <dbReference type="EMBL" id="MDT7519042.1"/>
    </source>
</evidence>
<dbReference type="PROSITE" id="PS50110">
    <property type="entry name" value="RESPONSE_REGULATORY"/>
    <property type="match status" value="1"/>
</dbReference>
<evidence type="ECO:0000256" key="1">
    <source>
        <dbReference type="ARBA" id="ARBA00000085"/>
    </source>
</evidence>
<dbReference type="InterPro" id="IPR004358">
    <property type="entry name" value="Sig_transdc_His_kin-like_C"/>
</dbReference>
<comment type="catalytic activity">
    <reaction evidence="1">
        <text>ATP + protein L-histidine = ADP + protein N-phospho-L-histidine.</text>
        <dbReference type="EC" id="2.7.13.3"/>
    </reaction>
</comment>
<dbReference type="SMART" id="SM00388">
    <property type="entry name" value="HisKA"/>
    <property type="match status" value="1"/>
</dbReference>
<keyword evidence="7" id="KW-1133">Transmembrane helix</keyword>
<dbReference type="RefSeq" id="WP_313874750.1">
    <property type="nucleotide sequence ID" value="NZ_JAVBIK010000001.1"/>
</dbReference>
<dbReference type="Pfam" id="PF11845">
    <property type="entry name" value="Tll0287-like"/>
    <property type="match status" value="1"/>
</dbReference>
<dbReference type="SUPFAM" id="SSF55874">
    <property type="entry name" value="ATPase domain of HSP90 chaperone/DNA topoisomerase II/histidine kinase"/>
    <property type="match status" value="1"/>
</dbReference>
<keyword evidence="7" id="KW-0472">Membrane</keyword>
<dbReference type="PROSITE" id="PS50109">
    <property type="entry name" value="HIS_KIN"/>
    <property type="match status" value="1"/>
</dbReference>
<dbReference type="InterPro" id="IPR021796">
    <property type="entry name" value="Tll0287-like_dom"/>
</dbReference>
<dbReference type="SMART" id="SM00448">
    <property type="entry name" value="REC"/>
    <property type="match status" value="1"/>
</dbReference>
<dbReference type="Pfam" id="PF00512">
    <property type="entry name" value="HisKA"/>
    <property type="match status" value="1"/>
</dbReference>
<evidence type="ECO:0000256" key="2">
    <source>
        <dbReference type="ARBA" id="ARBA00012438"/>
    </source>
</evidence>
<evidence type="ECO:0000256" key="5">
    <source>
        <dbReference type="PROSITE-ProRule" id="PRU00169"/>
    </source>
</evidence>
<keyword evidence="10" id="KW-0067">ATP-binding</keyword>
<evidence type="ECO:0000256" key="6">
    <source>
        <dbReference type="SAM" id="Coils"/>
    </source>
</evidence>
<feature type="domain" description="Response regulatory" evidence="9">
    <location>
        <begin position="538"/>
        <end position="657"/>
    </location>
</feature>
<feature type="transmembrane region" description="Helical" evidence="7">
    <location>
        <begin position="12"/>
        <end position="31"/>
    </location>
</feature>
<dbReference type="InterPro" id="IPR036890">
    <property type="entry name" value="HATPase_C_sf"/>
</dbReference>
<protein>
    <recommendedName>
        <fullName evidence="2">histidine kinase</fullName>
        <ecNumber evidence="2">2.7.13.3</ecNumber>
    </recommendedName>
</protein>
<dbReference type="Gene3D" id="1.10.287.130">
    <property type="match status" value="1"/>
</dbReference>
<name>A0ABU3KMU7_9BURK</name>
<dbReference type="PANTHER" id="PTHR45339:SF1">
    <property type="entry name" value="HYBRID SIGNAL TRANSDUCTION HISTIDINE KINASE J"/>
    <property type="match status" value="1"/>
</dbReference>
<dbReference type="CDD" id="cd00082">
    <property type="entry name" value="HisKA"/>
    <property type="match status" value="1"/>
</dbReference>
<dbReference type="CDD" id="cd16922">
    <property type="entry name" value="HATPase_EvgS-ArcB-TorS-like"/>
    <property type="match status" value="1"/>
</dbReference>
<evidence type="ECO:0000259" key="8">
    <source>
        <dbReference type="PROSITE" id="PS50109"/>
    </source>
</evidence>
<dbReference type="CDD" id="cd17546">
    <property type="entry name" value="REC_hyHK_CKI1_RcsC-like"/>
    <property type="match status" value="1"/>
</dbReference>
<keyword evidence="10" id="KW-0547">Nucleotide-binding</keyword>
<evidence type="ECO:0000256" key="4">
    <source>
        <dbReference type="ARBA" id="ARBA00023012"/>
    </source>
</evidence>
<dbReference type="Pfam" id="PF00072">
    <property type="entry name" value="Response_reg"/>
    <property type="match status" value="1"/>
</dbReference>
<comment type="caution">
    <text evidence="10">The sequence shown here is derived from an EMBL/GenBank/DDBJ whole genome shotgun (WGS) entry which is preliminary data.</text>
</comment>
<evidence type="ECO:0000256" key="7">
    <source>
        <dbReference type="SAM" id="Phobius"/>
    </source>
</evidence>
<dbReference type="Pfam" id="PF02518">
    <property type="entry name" value="HATPase_c"/>
    <property type="match status" value="1"/>
</dbReference>
<dbReference type="GO" id="GO:0005524">
    <property type="term" value="F:ATP binding"/>
    <property type="evidence" value="ECO:0007669"/>
    <property type="project" value="UniProtKB-KW"/>
</dbReference>
<dbReference type="InterPro" id="IPR036097">
    <property type="entry name" value="HisK_dim/P_sf"/>
</dbReference>
<feature type="modified residue" description="4-aspartylphosphate" evidence="5">
    <location>
        <position position="587"/>
    </location>
</feature>
<keyword evidence="11" id="KW-1185">Reference proteome</keyword>
<keyword evidence="3 5" id="KW-0597">Phosphoprotein</keyword>
<dbReference type="PANTHER" id="PTHR45339">
    <property type="entry name" value="HYBRID SIGNAL TRANSDUCTION HISTIDINE KINASE J"/>
    <property type="match status" value="1"/>
</dbReference>
<dbReference type="InterPro" id="IPR003594">
    <property type="entry name" value="HATPase_dom"/>
</dbReference>
<dbReference type="Proteomes" id="UP001321700">
    <property type="component" value="Unassembled WGS sequence"/>
</dbReference>
<gene>
    <name evidence="10" type="ORF">RAE19_10005</name>
</gene>
<keyword evidence="6" id="KW-0175">Coiled coil</keyword>
<accession>A0ABU3KMU7</accession>
<dbReference type="PRINTS" id="PR00344">
    <property type="entry name" value="BCTRLSENSOR"/>
</dbReference>
<sequence>MANSRPWRISSGYLFLVALLLLAFALGYLVVRNTVQKTVDHQALSIAQVVASQAATARTVYSREIAEKLRRDGSGPSENFLTMPGHVPIPAQFLKQMAQAASQNTDNLFAYRPVSKWNLDPGQGLNDDFLRWAWPQLETQEKSAPPDLVQWRVISRIDEQDGIRVLRYLKADPASDMSCVACHNAYEKRPDILARRTAEGITPGKQWKQNELLGALYVTVPLDKAERVAKSYVTDATFFFGLILVASVIAMMAYKTRTERELRHAKRAAEQANNAKSEFLANMSHEIRTPMIGVIGMTELALDTDLSPQQRDYLTTVKGSAQTLMVILNDLLDFSKIEAGKLHIEHIDFSVLETLNDILRPLIPRAEAKNIALEYLWPTNLPTVLRGDPGRIRQVLSNLVDNAIKFTSEGQVRVTLRSTRLPNGTVELQFAVSDTGIGMSAATQKHIFESFSQADASTTRGFGGTGLGLSICKNLVELMGGGIWVESAPSMGSTFYFTVPLQPAQQGPAVVYTPEVSAPPLPSTPANTEPALPGAPCRILLVEDHPINQKLAITLLSKWGYEVVLAENGQEGLDLFKGGHWDLVLMDVQMPVMGGLEATRAMRAWERQEQRPRTPIIAMTANAMDRDRADCLEAGMDEHLAKPYKVEMLRILLARFLLRSE</sequence>
<proteinExistence type="predicted"/>
<feature type="domain" description="Histidine kinase" evidence="8">
    <location>
        <begin position="282"/>
        <end position="503"/>
    </location>
</feature>
<keyword evidence="4" id="KW-0902">Two-component regulatory system</keyword>
<evidence type="ECO:0000259" key="9">
    <source>
        <dbReference type="PROSITE" id="PS50110"/>
    </source>
</evidence>
<dbReference type="Gene3D" id="3.40.50.2300">
    <property type="match status" value="1"/>
</dbReference>
<feature type="coiled-coil region" evidence="6">
    <location>
        <begin position="255"/>
        <end position="282"/>
    </location>
</feature>
<dbReference type="SUPFAM" id="SSF52172">
    <property type="entry name" value="CheY-like"/>
    <property type="match status" value="1"/>
</dbReference>
<dbReference type="SUPFAM" id="SSF47384">
    <property type="entry name" value="Homodimeric domain of signal transducing histidine kinase"/>
    <property type="match status" value="1"/>
</dbReference>
<dbReference type="InterPro" id="IPR011006">
    <property type="entry name" value="CheY-like_superfamily"/>
</dbReference>
<reference evidence="10 11" key="1">
    <citation type="submission" date="2023-08" db="EMBL/GenBank/DDBJ databases">
        <title>Rhodoferax potami sp. nov. and Rhodoferax mekongensis sp. nov., isolated from the Mekong River in Thailand.</title>
        <authorList>
            <person name="Kitikhun S."/>
            <person name="Charoenyingcharoen P."/>
            <person name="Siriarchawattana P."/>
            <person name="Likhitrattanapisal S."/>
            <person name="Nilsakha T."/>
            <person name="Chanpet A."/>
            <person name="Rattanawaree P."/>
            <person name="Ingsriswang S."/>
        </authorList>
    </citation>
    <scope>NUCLEOTIDE SEQUENCE [LARGE SCALE GENOMIC DNA]</scope>
    <source>
        <strain evidence="10 11">TBRC 17660</strain>
    </source>
</reference>
<feature type="transmembrane region" description="Helical" evidence="7">
    <location>
        <begin position="236"/>
        <end position="254"/>
    </location>
</feature>
<keyword evidence="7" id="KW-0812">Transmembrane</keyword>
<dbReference type="SMART" id="SM00387">
    <property type="entry name" value="HATPase_c"/>
    <property type="match status" value="1"/>
</dbReference>
<organism evidence="10 11">
    <name type="scientific">Rhodoferax potami</name>
    <dbReference type="NCBI Taxonomy" id="3068338"/>
    <lineage>
        <taxon>Bacteria</taxon>
        <taxon>Pseudomonadati</taxon>
        <taxon>Pseudomonadota</taxon>
        <taxon>Betaproteobacteria</taxon>
        <taxon>Burkholderiales</taxon>
        <taxon>Comamonadaceae</taxon>
        <taxon>Rhodoferax</taxon>
    </lineage>
</organism>